<accession>A0ABV0VRZ9</accession>
<evidence type="ECO:0000256" key="1">
    <source>
        <dbReference type="ARBA" id="ARBA00022670"/>
    </source>
</evidence>
<dbReference type="Gene3D" id="3.30.70.360">
    <property type="match status" value="1"/>
</dbReference>
<dbReference type="Proteomes" id="UP001444071">
    <property type="component" value="Unassembled WGS sequence"/>
</dbReference>
<keyword evidence="2" id="KW-0479">Metal-binding</keyword>
<dbReference type="PANTHER" id="PTHR43270:SF11">
    <property type="entry name" value="CYTOSOLIC NON-SPECIFIC DIPEPTIDASE"/>
    <property type="match status" value="1"/>
</dbReference>
<evidence type="ECO:0000313" key="5">
    <source>
        <dbReference type="Proteomes" id="UP001444071"/>
    </source>
</evidence>
<evidence type="ECO:0000256" key="3">
    <source>
        <dbReference type="ARBA" id="ARBA00022801"/>
    </source>
</evidence>
<keyword evidence="5" id="KW-1185">Reference proteome</keyword>
<dbReference type="EMBL" id="JAHRIM010004077">
    <property type="protein sequence ID" value="MEQ2259512.1"/>
    <property type="molecule type" value="Genomic_DNA"/>
</dbReference>
<sequence length="123" mass="14040">MDYVCISDNYWLGKTKPCITYGLRGICCFFIEVECSGKDLHSGVFGGSIYEAMTDLIALMGSLVDRKGKILIPGVYDSVAPLSEEEKKLYEKIDFDLCEYCKDVGVEKLLHDTKEQILMHRWR</sequence>
<protein>
    <submittedName>
        <fullName evidence="4">Metallopeptidase M20</fullName>
    </submittedName>
</protein>
<comment type="caution">
    <text evidence="4">The sequence shown here is derived from an EMBL/GenBank/DDBJ whole genome shotgun (WGS) entry which is preliminary data.</text>
</comment>
<dbReference type="PANTHER" id="PTHR43270">
    <property type="entry name" value="BETA-ALA-HIS DIPEPTIDASE"/>
    <property type="match status" value="1"/>
</dbReference>
<keyword evidence="1" id="KW-0645">Protease</keyword>
<reference evidence="4 5" key="1">
    <citation type="submission" date="2021-06" db="EMBL/GenBank/DDBJ databases">
        <authorList>
            <person name="Palmer J.M."/>
        </authorList>
    </citation>
    <scope>NUCLEOTIDE SEQUENCE [LARGE SCALE GENOMIC DNA]</scope>
    <source>
        <strain evidence="4 5">XR_2019</strain>
        <tissue evidence="4">Muscle</tissue>
    </source>
</reference>
<gene>
    <name evidence="4" type="primary">CNDP2_3</name>
    <name evidence="4" type="ORF">XENORESO_013070</name>
</gene>
<evidence type="ECO:0000256" key="2">
    <source>
        <dbReference type="ARBA" id="ARBA00022723"/>
    </source>
</evidence>
<organism evidence="4 5">
    <name type="scientific">Xenotaenia resolanae</name>
    <dbReference type="NCBI Taxonomy" id="208358"/>
    <lineage>
        <taxon>Eukaryota</taxon>
        <taxon>Metazoa</taxon>
        <taxon>Chordata</taxon>
        <taxon>Craniata</taxon>
        <taxon>Vertebrata</taxon>
        <taxon>Euteleostomi</taxon>
        <taxon>Actinopterygii</taxon>
        <taxon>Neopterygii</taxon>
        <taxon>Teleostei</taxon>
        <taxon>Neoteleostei</taxon>
        <taxon>Acanthomorphata</taxon>
        <taxon>Ovalentaria</taxon>
        <taxon>Atherinomorphae</taxon>
        <taxon>Cyprinodontiformes</taxon>
        <taxon>Goodeidae</taxon>
        <taxon>Xenotaenia</taxon>
    </lineage>
</organism>
<keyword evidence="3" id="KW-0378">Hydrolase</keyword>
<name>A0ABV0VRZ9_9TELE</name>
<dbReference type="InterPro" id="IPR051458">
    <property type="entry name" value="Cyt/Met_Dipeptidase"/>
</dbReference>
<evidence type="ECO:0000313" key="4">
    <source>
        <dbReference type="EMBL" id="MEQ2259512.1"/>
    </source>
</evidence>
<proteinExistence type="predicted"/>